<accession>M4CWF3</accession>
<sequence>MVTPIETKQESVLSDHRRGSYENGMKAACSVQLGKWASWTSSVGQTRPFAELDGFVWFNSPNGRFGRCDRYAPQKVRTNELDCLFGSLIHFSGVFCLGTFFKRDMSGSVANDPFKAYQEATKVMSLKKRSSSRTVSGDEVKITGSRRSLATALSNLNLKVFSQDGTVLPIEDPTEVVQVLQGGLLRHHRERFSTDGLSVLKEDIADLKGQVSKRPPGP</sequence>
<protein>
    <submittedName>
        <fullName evidence="2 3">Uncharacterized protein</fullName>
    </submittedName>
</protein>
<dbReference type="Proteomes" id="UP000694005">
    <property type="component" value="Chromosome A02"/>
</dbReference>
<dbReference type="EnsemblPlants" id="Bra008550.1">
    <property type="protein sequence ID" value="Bra008550.1-P"/>
    <property type="gene ID" value="Bra008550"/>
</dbReference>
<reference evidence="3" key="4">
    <citation type="submission" date="2023-03" db="UniProtKB">
        <authorList>
            <consortium name="EnsemblPlants"/>
        </authorList>
    </citation>
    <scope>IDENTIFICATION</scope>
    <source>
        <strain evidence="3">cv. Chiifu-401-42</strain>
    </source>
</reference>
<evidence type="ECO:0000313" key="1">
    <source>
        <dbReference type="EMBL" id="CAG7894071.1"/>
    </source>
</evidence>
<gene>
    <name evidence="2" type="ORF">BRAA02T07433Z</name>
    <name evidence="1" type="ORF">BRAPAZ1V2_A02P30230.2</name>
</gene>
<evidence type="ECO:0000313" key="2">
    <source>
        <dbReference type="EMBL" id="VDC89662.1"/>
    </source>
</evidence>
<dbReference type="AlphaFoldDB" id="A0A3P6ABA8"/>
<proteinExistence type="predicted"/>
<keyword evidence="4" id="KW-1185">Reference proteome</keyword>
<reference evidence="4" key="2">
    <citation type="journal article" date="2018" name="Hortic Res">
        <title>Improved Brassica rapa reference genome by single-molecule sequencing and chromosome conformation capture technologies.</title>
        <authorList>
            <person name="Zhang L."/>
            <person name="Cai X."/>
            <person name="Wu J."/>
            <person name="Liu M."/>
            <person name="Grob S."/>
            <person name="Cheng F."/>
            <person name="Liang J."/>
            <person name="Cai C."/>
            <person name="Liu Z."/>
            <person name="Liu B."/>
            <person name="Wang F."/>
            <person name="Li S."/>
            <person name="Liu F."/>
            <person name="Li X."/>
            <person name="Cheng L."/>
            <person name="Yang W."/>
            <person name="Li M.H."/>
            <person name="Grossniklaus U."/>
            <person name="Zheng H."/>
            <person name="Wang X."/>
        </authorList>
    </citation>
    <scope>NUCLEOTIDE SEQUENCE [LARGE SCALE GENOMIC DNA]</scope>
    <source>
        <strain evidence="4">cv. Chiifu-401-42</strain>
    </source>
</reference>
<name>A0A3P6ABA8_BRACM</name>
<dbReference type="Gramene" id="A02p30230.2_BraZ1">
    <property type="protein sequence ID" value="A02p30230.2_BraZ1.CDS"/>
    <property type="gene ID" value="A02g30230.2_BraZ1"/>
</dbReference>
<dbReference type="HOGENOM" id="CLU_1268491_0_0_1"/>
<evidence type="ECO:0000313" key="3">
    <source>
        <dbReference type="EnsemblPlants" id="Bra008550.1-P"/>
    </source>
</evidence>
<reference evidence="2" key="3">
    <citation type="submission" date="2018-11" db="EMBL/GenBank/DDBJ databases">
        <authorList>
            <consortium name="Genoscope - CEA"/>
            <person name="William W."/>
        </authorList>
    </citation>
    <scope>NUCLEOTIDE SEQUENCE</scope>
</reference>
<dbReference type="EMBL" id="LS974618">
    <property type="protein sequence ID" value="CAG7894071.1"/>
    <property type="molecule type" value="Genomic_DNA"/>
</dbReference>
<reference evidence="4" key="1">
    <citation type="journal article" date="2011" name="Nat. Genet.">
        <title>The genome of the mesopolyploid crop species Brassica rapa.</title>
        <authorList>
            <consortium name="Brassica rapa Genome Sequencing Project Consortium"/>
            <person name="Wang X."/>
            <person name="Wang H."/>
            <person name="Wang J."/>
            <person name="Sun R."/>
            <person name="Wu J."/>
            <person name="Liu S."/>
            <person name="Bai Y."/>
            <person name="Mun J.H."/>
            <person name="Bancroft I."/>
            <person name="Cheng F."/>
            <person name="Huang S."/>
            <person name="Li X."/>
            <person name="Hua W."/>
            <person name="Wang J."/>
            <person name="Wang X."/>
            <person name="Freeling M."/>
            <person name="Pires J.C."/>
            <person name="Paterson A.H."/>
            <person name="Chalhoub B."/>
            <person name="Wang B."/>
            <person name="Hayward A."/>
            <person name="Sharpe A.G."/>
            <person name="Park B.S."/>
            <person name="Weisshaar B."/>
            <person name="Liu B."/>
            <person name="Li B."/>
            <person name="Liu B."/>
            <person name="Tong C."/>
            <person name="Song C."/>
            <person name="Duran C."/>
            <person name="Peng C."/>
            <person name="Geng C."/>
            <person name="Koh C."/>
            <person name="Lin C."/>
            <person name="Edwards D."/>
            <person name="Mu D."/>
            <person name="Shen D."/>
            <person name="Soumpourou E."/>
            <person name="Li F."/>
            <person name="Fraser F."/>
            <person name="Conant G."/>
            <person name="Lassalle G."/>
            <person name="King G.J."/>
            <person name="Bonnema G."/>
            <person name="Tang H."/>
            <person name="Wang H."/>
            <person name="Belcram H."/>
            <person name="Zhou H."/>
            <person name="Hirakawa H."/>
            <person name="Abe H."/>
            <person name="Guo H."/>
            <person name="Wang H."/>
            <person name="Jin H."/>
            <person name="Parkin I.A."/>
            <person name="Batley J."/>
            <person name="Kim J.S."/>
            <person name="Just J."/>
            <person name="Li J."/>
            <person name="Xu J."/>
            <person name="Deng J."/>
            <person name="Kim J.A."/>
            <person name="Li J."/>
            <person name="Yu J."/>
            <person name="Meng J."/>
            <person name="Wang J."/>
            <person name="Min J."/>
            <person name="Poulain J."/>
            <person name="Wang J."/>
            <person name="Hatakeyama K."/>
            <person name="Wu K."/>
            <person name="Wang L."/>
            <person name="Fang L."/>
            <person name="Trick M."/>
            <person name="Links M.G."/>
            <person name="Zhao M."/>
            <person name="Jin M."/>
            <person name="Ramchiary N."/>
            <person name="Drou N."/>
            <person name="Berkman P.J."/>
            <person name="Cai Q."/>
            <person name="Huang Q."/>
            <person name="Li R."/>
            <person name="Tabata S."/>
            <person name="Cheng S."/>
            <person name="Zhang S."/>
            <person name="Zhang S."/>
            <person name="Huang S."/>
            <person name="Sato S."/>
            <person name="Sun S."/>
            <person name="Kwon S.J."/>
            <person name="Choi S.R."/>
            <person name="Lee T.H."/>
            <person name="Fan W."/>
            <person name="Zhao X."/>
            <person name="Tan X."/>
            <person name="Xu X."/>
            <person name="Wang Y."/>
            <person name="Qiu Y."/>
            <person name="Yin Y."/>
            <person name="Li Y."/>
            <person name="Du Y."/>
            <person name="Liao Y."/>
            <person name="Lim Y."/>
            <person name="Narusaka Y."/>
            <person name="Wang Y."/>
            <person name="Wang Z."/>
            <person name="Li Z."/>
            <person name="Wang Z."/>
            <person name="Xiong Z."/>
            <person name="Zhang Z."/>
        </authorList>
    </citation>
    <scope>NUCLEOTIDE SEQUENCE [LARGE SCALE GENOMIC DNA]</scope>
    <source>
        <strain evidence="4">cv. Chiifu-401-42</strain>
    </source>
</reference>
<dbReference type="Proteomes" id="UP000011750">
    <property type="component" value="Chromosome A02"/>
</dbReference>
<evidence type="ECO:0000313" key="4">
    <source>
        <dbReference type="Proteomes" id="UP000011750"/>
    </source>
</evidence>
<dbReference type="EMBL" id="LR031573">
    <property type="protein sequence ID" value="VDC89662.1"/>
    <property type="molecule type" value="Genomic_DNA"/>
</dbReference>
<dbReference type="Gramene" id="Bra008550.1">
    <property type="protein sequence ID" value="Bra008550.1-P"/>
    <property type="gene ID" value="Bra008550"/>
</dbReference>
<organism evidence="2">
    <name type="scientific">Brassica campestris</name>
    <name type="common">Field mustard</name>
    <dbReference type="NCBI Taxonomy" id="3711"/>
    <lineage>
        <taxon>Eukaryota</taxon>
        <taxon>Viridiplantae</taxon>
        <taxon>Streptophyta</taxon>
        <taxon>Embryophyta</taxon>
        <taxon>Tracheophyta</taxon>
        <taxon>Spermatophyta</taxon>
        <taxon>Magnoliopsida</taxon>
        <taxon>eudicotyledons</taxon>
        <taxon>Gunneridae</taxon>
        <taxon>Pentapetalae</taxon>
        <taxon>rosids</taxon>
        <taxon>malvids</taxon>
        <taxon>Brassicales</taxon>
        <taxon>Brassicaceae</taxon>
        <taxon>Brassiceae</taxon>
        <taxon>Brassica</taxon>
    </lineage>
</organism>
<accession>A0A3P6ABA8</accession>